<reference evidence="4" key="1">
    <citation type="journal article" date="2017" name="Nature">
        <title>The sunflower genome provides insights into oil metabolism, flowering and Asterid evolution.</title>
        <authorList>
            <person name="Badouin H."/>
            <person name="Gouzy J."/>
            <person name="Grassa C.J."/>
            <person name="Murat F."/>
            <person name="Staton S.E."/>
            <person name="Cottret L."/>
            <person name="Lelandais-Briere C."/>
            <person name="Owens G.L."/>
            <person name="Carrere S."/>
            <person name="Mayjonade B."/>
            <person name="Legrand L."/>
            <person name="Gill N."/>
            <person name="Kane N.C."/>
            <person name="Bowers J.E."/>
            <person name="Hubner S."/>
            <person name="Bellec A."/>
            <person name="Berard A."/>
            <person name="Berges H."/>
            <person name="Blanchet N."/>
            <person name="Boniface M.C."/>
            <person name="Brunel D."/>
            <person name="Catrice O."/>
            <person name="Chaidir N."/>
            <person name="Claudel C."/>
            <person name="Donnadieu C."/>
            <person name="Faraut T."/>
            <person name="Fievet G."/>
            <person name="Helmstetter N."/>
            <person name="King M."/>
            <person name="Knapp S.J."/>
            <person name="Lai Z."/>
            <person name="Le Paslier M.C."/>
            <person name="Lippi Y."/>
            <person name="Lorenzon L."/>
            <person name="Mandel J.R."/>
            <person name="Marage G."/>
            <person name="Marchand G."/>
            <person name="Marquand E."/>
            <person name="Bret-Mestries E."/>
            <person name="Morien E."/>
            <person name="Nambeesan S."/>
            <person name="Nguyen T."/>
            <person name="Pegot-Espagnet P."/>
            <person name="Pouilly N."/>
            <person name="Raftis F."/>
            <person name="Sallet E."/>
            <person name="Schiex T."/>
            <person name="Thomas J."/>
            <person name="Vandecasteele C."/>
            <person name="Vares D."/>
            <person name="Vear F."/>
            <person name="Vautrin S."/>
            <person name="Crespi M."/>
            <person name="Mangin B."/>
            <person name="Burke J.M."/>
            <person name="Salse J."/>
            <person name="Munos S."/>
            <person name="Vincourt P."/>
            <person name="Rieseberg L.H."/>
            <person name="Langlade N.B."/>
        </authorList>
    </citation>
    <scope>NUCLEOTIDE SEQUENCE [LARGE SCALE GENOMIC DNA]</scope>
    <source>
        <strain evidence="4">cv. SF193</strain>
    </source>
</reference>
<dbReference type="GO" id="GO:0016620">
    <property type="term" value="F:oxidoreductase activity, acting on the aldehyde or oxo group of donors, NAD or NADP as acceptor"/>
    <property type="evidence" value="ECO:0007669"/>
    <property type="project" value="InterPro"/>
</dbReference>
<dbReference type="SUPFAM" id="SSF53720">
    <property type="entry name" value="ALDH-like"/>
    <property type="match status" value="1"/>
</dbReference>
<evidence type="ECO:0000256" key="1">
    <source>
        <dbReference type="ARBA" id="ARBA00023002"/>
    </source>
</evidence>
<name>A0A251T558_HELAN</name>
<keyword evidence="4" id="KW-1185">Reference proteome</keyword>
<dbReference type="PANTHER" id="PTHR43353">
    <property type="entry name" value="SUCCINATE-SEMIALDEHYDE DEHYDROGENASE, MITOCHONDRIAL"/>
    <property type="match status" value="1"/>
</dbReference>
<dbReference type="AlphaFoldDB" id="A0A251T558"/>
<organism evidence="3 4">
    <name type="scientific">Helianthus annuus</name>
    <name type="common">Common sunflower</name>
    <dbReference type="NCBI Taxonomy" id="4232"/>
    <lineage>
        <taxon>Eukaryota</taxon>
        <taxon>Viridiplantae</taxon>
        <taxon>Streptophyta</taxon>
        <taxon>Embryophyta</taxon>
        <taxon>Tracheophyta</taxon>
        <taxon>Spermatophyta</taxon>
        <taxon>Magnoliopsida</taxon>
        <taxon>eudicotyledons</taxon>
        <taxon>Gunneridae</taxon>
        <taxon>Pentapetalae</taxon>
        <taxon>asterids</taxon>
        <taxon>campanulids</taxon>
        <taxon>Asterales</taxon>
        <taxon>Asteraceae</taxon>
        <taxon>Asteroideae</taxon>
        <taxon>Heliantheae alliance</taxon>
        <taxon>Heliantheae</taxon>
        <taxon>Helianthus</taxon>
    </lineage>
</organism>
<evidence type="ECO:0000313" key="3">
    <source>
        <dbReference type="EMBL" id="OTG06245.1"/>
    </source>
</evidence>
<proteinExistence type="predicted"/>
<sequence>MVRRVVASMSDAVVVWRTEKMKSVTDNGEEGGGRDGGLAAYLFTNNIQRLWRVSEALEYGLVGVKNHVSFSQVAPFGGVKQSGLGREGSKYGLDEYLEVSTIEDGFATGSCVYSSQQAPSYGKLTPTLGKLFERSLDDFMKRSL</sequence>
<accession>A0A251T558</accession>
<dbReference type="InterPro" id="IPR016163">
    <property type="entry name" value="Ald_DH_C"/>
</dbReference>
<dbReference type="Pfam" id="PF00171">
    <property type="entry name" value="Aldedh"/>
    <property type="match status" value="1"/>
</dbReference>
<dbReference type="STRING" id="4232.A0A251T558"/>
<dbReference type="EMBL" id="CM007901">
    <property type="protein sequence ID" value="OTG06245.1"/>
    <property type="molecule type" value="Genomic_DNA"/>
</dbReference>
<protein>
    <submittedName>
        <fullName evidence="3">Putative aldehyde/histidinol dehydrogenase</fullName>
    </submittedName>
</protein>
<gene>
    <name evidence="3" type="ORF">HannXRQ_Chr12g0382601</name>
</gene>
<dbReference type="FunFam" id="3.40.605.10:FF:000026">
    <property type="entry name" value="Aldehyde dehydrogenase, putative"/>
    <property type="match status" value="1"/>
</dbReference>
<dbReference type="Proteomes" id="UP000215914">
    <property type="component" value="Chromosome 12"/>
</dbReference>
<dbReference type="InParanoid" id="A0A251T558"/>
<dbReference type="InterPro" id="IPR050740">
    <property type="entry name" value="Aldehyde_DH_Superfamily"/>
</dbReference>
<dbReference type="InterPro" id="IPR016161">
    <property type="entry name" value="Ald_DH/histidinol_DH"/>
</dbReference>
<dbReference type="PANTHER" id="PTHR43353:SF5">
    <property type="entry name" value="SUCCINATE-SEMIALDEHYDE DEHYDROGENASE, MITOCHONDRIAL"/>
    <property type="match status" value="1"/>
</dbReference>
<evidence type="ECO:0000259" key="2">
    <source>
        <dbReference type="Pfam" id="PF00171"/>
    </source>
</evidence>
<feature type="domain" description="Aldehyde dehydrogenase" evidence="2">
    <location>
        <begin position="35"/>
        <end position="102"/>
    </location>
</feature>
<dbReference type="Gene3D" id="3.40.309.10">
    <property type="entry name" value="Aldehyde Dehydrogenase, Chain A, domain 2"/>
    <property type="match status" value="1"/>
</dbReference>
<dbReference type="InterPro" id="IPR015590">
    <property type="entry name" value="Aldehyde_DH_dom"/>
</dbReference>
<keyword evidence="1" id="KW-0560">Oxidoreductase</keyword>
<evidence type="ECO:0000313" key="4">
    <source>
        <dbReference type="Proteomes" id="UP000215914"/>
    </source>
</evidence>